<dbReference type="PANTHER" id="PTHR43243">
    <property type="entry name" value="INNER MEMBRANE TRANSPORTER YGJI-RELATED"/>
    <property type="match status" value="1"/>
</dbReference>
<evidence type="ECO:0000313" key="2">
    <source>
        <dbReference type="EnsemblMetazoa" id="tetur03g09860.1"/>
    </source>
</evidence>
<reference evidence="2" key="2">
    <citation type="submission" date="2015-06" db="UniProtKB">
        <authorList>
            <consortium name="EnsemblMetazoa"/>
        </authorList>
    </citation>
    <scope>IDENTIFICATION</scope>
</reference>
<accession>T1K117</accession>
<protein>
    <recommendedName>
        <fullName evidence="4">Amino acid permease/ SLC12A domain-containing protein</fullName>
    </recommendedName>
</protein>
<dbReference type="GO" id="GO:0000064">
    <property type="term" value="F:L-ornithine transmembrane transporter activity"/>
    <property type="evidence" value="ECO:0007669"/>
    <property type="project" value="TreeGrafter"/>
</dbReference>
<evidence type="ECO:0000256" key="1">
    <source>
        <dbReference type="SAM" id="Phobius"/>
    </source>
</evidence>
<organism evidence="2 3">
    <name type="scientific">Tetranychus urticae</name>
    <name type="common">Two-spotted spider mite</name>
    <dbReference type="NCBI Taxonomy" id="32264"/>
    <lineage>
        <taxon>Eukaryota</taxon>
        <taxon>Metazoa</taxon>
        <taxon>Ecdysozoa</taxon>
        <taxon>Arthropoda</taxon>
        <taxon>Chelicerata</taxon>
        <taxon>Arachnida</taxon>
        <taxon>Acari</taxon>
        <taxon>Acariformes</taxon>
        <taxon>Trombidiformes</taxon>
        <taxon>Prostigmata</taxon>
        <taxon>Eleutherengona</taxon>
        <taxon>Raphignathae</taxon>
        <taxon>Tetranychoidea</taxon>
        <taxon>Tetranychidae</taxon>
        <taxon>Tetranychus</taxon>
    </lineage>
</organism>
<feature type="transmembrane region" description="Helical" evidence="1">
    <location>
        <begin position="75"/>
        <end position="93"/>
    </location>
</feature>
<dbReference type="HOGENOM" id="CLU_1940784_0_0_1"/>
<dbReference type="EMBL" id="CAEY01001146">
    <property type="status" value="NOT_ANNOTATED_CDS"/>
    <property type="molecule type" value="Genomic_DNA"/>
</dbReference>
<dbReference type="EnsemblMetazoa" id="tetur03g09860.1">
    <property type="protein sequence ID" value="tetur03g09860.1"/>
    <property type="gene ID" value="tetur03g09860"/>
</dbReference>
<keyword evidence="1" id="KW-0812">Transmembrane</keyword>
<sequence>MAFIIEWFLILESVIETPSAVRGYNGYVAALIDNKIAHFSMKLYHFQSLELLVILMALHPQSTGFTAIFPVVNLYAVFFGVVAGVFVLILIIVEISESQVPPNFGKGGFFPYGFLGVMKRAATCLQLKNK</sequence>
<keyword evidence="1" id="KW-0472">Membrane</keyword>
<dbReference type="GO" id="GO:0005886">
    <property type="term" value="C:plasma membrane"/>
    <property type="evidence" value="ECO:0007669"/>
    <property type="project" value="TreeGrafter"/>
</dbReference>
<dbReference type="eggNOG" id="KOG1286">
    <property type="taxonomic scope" value="Eukaryota"/>
</dbReference>
<keyword evidence="3" id="KW-1185">Reference proteome</keyword>
<dbReference type="GO" id="GO:0061459">
    <property type="term" value="F:L-arginine transmembrane transporter activity"/>
    <property type="evidence" value="ECO:0007669"/>
    <property type="project" value="TreeGrafter"/>
</dbReference>
<dbReference type="Proteomes" id="UP000015104">
    <property type="component" value="Unassembled WGS sequence"/>
</dbReference>
<proteinExistence type="predicted"/>
<keyword evidence="1" id="KW-1133">Transmembrane helix</keyword>
<evidence type="ECO:0008006" key="4">
    <source>
        <dbReference type="Google" id="ProtNLM"/>
    </source>
</evidence>
<dbReference type="AlphaFoldDB" id="T1K117"/>
<evidence type="ECO:0000313" key="3">
    <source>
        <dbReference type="Proteomes" id="UP000015104"/>
    </source>
</evidence>
<dbReference type="GO" id="GO:0097638">
    <property type="term" value="P:L-arginine import across plasma membrane"/>
    <property type="evidence" value="ECO:0007669"/>
    <property type="project" value="TreeGrafter"/>
</dbReference>
<dbReference type="PANTHER" id="PTHR43243:SF105">
    <property type="entry name" value="CATIONIC AMINO ACID TRANSPORTER C-TERMINAL DOMAIN-CONTAINING PROTEIN"/>
    <property type="match status" value="1"/>
</dbReference>
<name>T1K117_TETUR</name>
<dbReference type="GO" id="GO:0015189">
    <property type="term" value="F:L-lysine transmembrane transporter activity"/>
    <property type="evidence" value="ECO:0007669"/>
    <property type="project" value="TreeGrafter"/>
</dbReference>
<reference evidence="3" key="1">
    <citation type="submission" date="2011-08" db="EMBL/GenBank/DDBJ databases">
        <authorList>
            <person name="Rombauts S."/>
        </authorList>
    </citation>
    <scope>NUCLEOTIDE SEQUENCE</scope>
    <source>
        <strain evidence="3">London</strain>
    </source>
</reference>
<dbReference type="Gene3D" id="1.20.1740.10">
    <property type="entry name" value="Amino acid/polyamine transporter I"/>
    <property type="match status" value="1"/>
</dbReference>